<comment type="similarity">
    <text evidence="1 6">Belongs to the GatC family.</text>
</comment>
<dbReference type="InterPro" id="IPR036113">
    <property type="entry name" value="Asp/Glu-ADT_sf_sub_c"/>
</dbReference>
<comment type="catalytic activity">
    <reaction evidence="4 6">
        <text>L-aspartyl-tRNA(Asn) + L-glutamine + ATP + H2O = L-asparaginyl-tRNA(Asn) + L-glutamate + ADP + phosphate + 2 H(+)</text>
        <dbReference type="Rhea" id="RHEA:14513"/>
        <dbReference type="Rhea" id="RHEA-COMP:9674"/>
        <dbReference type="Rhea" id="RHEA-COMP:9677"/>
        <dbReference type="ChEBI" id="CHEBI:15377"/>
        <dbReference type="ChEBI" id="CHEBI:15378"/>
        <dbReference type="ChEBI" id="CHEBI:29985"/>
        <dbReference type="ChEBI" id="CHEBI:30616"/>
        <dbReference type="ChEBI" id="CHEBI:43474"/>
        <dbReference type="ChEBI" id="CHEBI:58359"/>
        <dbReference type="ChEBI" id="CHEBI:78515"/>
        <dbReference type="ChEBI" id="CHEBI:78516"/>
        <dbReference type="ChEBI" id="CHEBI:456216"/>
    </reaction>
</comment>
<dbReference type="PANTHER" id="PTHR15004:SF0">
    <property type="entry name" value="GLUTAMYL-TRNA(GLN) AMIDOTRANSFERASE SUBUNIT C, MITOCHONDRIAL"/>
    <property type="match status" value="1"/>
</dbReference>
<dbReference type="PANTHER" id="PTHR15004">
    <property type="entry name" value="GLUTAMYL-TRNA(GLN) AMIDOTRANSFERASE SUBUNIT C, MITOCHONDRIAL"/>
    <property type="match status" value="1"/>
</dbReference>
<reference evidence="8" key="1">
    <citation type="submission" date="2020-10" db="EMBL/GenBank/DDBJ databases">
        <authorList>
            <person name="Gilroy R."/>
        </authorList>
    </citation>
    <scope>NUCLEOTIDE SEQUENCE</scope>
    <source>
        <strain evidence="8">ChiGjej1B1-19959</strain>
    </source>
</reference>
<evidence type="ECO:0000256" key="3">
    <source>
        <dbReference type="ARBA" id="ARBA00024799"/>
    </source>
</evidence>
<dbReference type="HAMAP" id="MF_00122">
    <property type="entry name" value="GatC"/>
    <property type="match status" value="1"/>
</dbReference>
<dbReference type="Gene3D" id="1.10.20.60">
    <property type="entry name" value="Glu-tRNAGln amidotransferase C subunit, N-terminal domain"/>
    <property type="match status" value="1"/>
</dbReference>
<keyword evidence="6" id="KW-0547">Nucleotide-binding</keyword>
<gene>
    <name evidence="6 8" type="primary">gatC</name>
    <name evidence="8" type="ORF">IAC53_00515</name>
</gene>
<dbReference type="InterPro" id="IPR003837">
    <property type="entry name" value="GatC"/>
</dbReference>
<evidence type="ECO:0000256" key="5">
    <source>
        <dbReference type="ARBA" id="ARBA00047913"/>
    </source>
</evidence>
<dbReference type="GO" id="GO:0006450">
    <property type="term" value="P:regulation of translational fidelity"/>
    <property type="evidence" value="ECO:0007669"/>
    <property type="project" value="InterPro"/>
</dbReference>
<evidence type="ECO:0000313" key="9">
    <source>
        <dbReference type="Proteomes" id="UP000824071"/>
    </source>
</evidence>
<dbReference type="EMBL" id="DVMW01000005">
    <property type="protein sequence ID" value="HIU35078.1"/>
    <property type="molecule type" value="Genomic_DNA"/>
</dbReference>
<evidence type="ECO:0000256" key="4">
    <source>
        <dbReference type="ARBA" id="ARBA00047380"/>
    </source>
</evidence>
<name>A0A9D1ID75_9FIRM</name>
<reference evidence="8" key="2">
    <citation type="journal article" date="2021" name="PeerJ">
        <title>Extensive microbial diversity within the chicken gut microbiome revealed by metagenomics and culture.</title>
        <authorList>
            <person name="Gilroy R."/>
            <person name="Ravi A."/>
            <person name="Getino M."/>
            <person name="Pursley I."/>
            <person name="Horton D.L."/>
            <person name="Alikhan N.F."/>
            <person name="Baker D."/>
            <person name="Gharbi K."/>
            <person name="Hall N."/>
            <person name="Watson M."/>
            <person name="Adriaenssens E.M."/>
            <person name="Foster-Nyarko E."/>
            <person name="Jarju S."/>
            <person name="Secka A."/>
            <person name="Antonio M."/>
            <person name="Oren A."/>
            <person name="Chaudhuri R.R."/>
            <person name="La Ragione R."/>
            <person name="Hildebrand F."/>
            <person name="Pallen M.J."/>
        </authorList>
    </citation>
    <scope>NUCLEOTIDE SEQUENCE</scope>
    <source>
        <strain evidence="8">ChiGjej1B1-19959</strain>
    </source>
</reference>
<dbReference type="SUPFAM" id="SSF141000">
    <property type="entry name" value="Glu-tRNAGln amidotransferase C subunit"/>
    <property type="match status" value="1"/>
</dbReference>
<evidence type="ECO:0000256" key="1">
    <source>
        <dbReference type="ARBA" id="ARBA00010757"/>
    </source>
</evidence>
<dbReference type="GO" id="GO:0005524">
    <property type="term" value="F:ATP binding"/>
    <property type="evidence" value="ECO:0007669"/>
    <property type="project" value="UniProtKB-KW"/>
</dbReference>
<dbReference type="GO" id="GO:0070681">
    <property type="term" value="P:glutaminyl-tRNAGln biosynthesis via transamidation"/>
    <property type="evidence" value="ECO:0007669"/>
    <property type="project" value="TreeGrafter"/>
</dbReference>
<dbReference type="GO" id="GO:0050567">
    <property type="term" value="F:glutaminyl-tRNA synthase (glutamine-hydrolyzing) activity"/>
    <property type="evidence" value="ECO:0007669"/>
    <property type="project" value="UniProtKB-UniRule"/>
</dbReference>
<evidence type="ECO:0000313" key="8">
    <source>
        <dbReference type="EMBL" id="HIU35078.1"/>
    </source>
</evidence>
<dbReference type="GO" id="GO:0006412">
    <property type="term" value="P:translation"/>
    <property type="evidence" value="ECO:0007669"/>
    <property type="project" value="UniProtKB-UniRule"/>
</dbReference>
<protein>
    <recommendedName>
        <fullName evidence="6">Aspartyl/glutamyl-tRNA(Asn/Gln) amidotransferase subunit C</fullName>
        <shortName evidence="6">Asp/Glu-ADT subunit C</shortName>
        <ecNumber evidence="6">6.3.5.-</ecNumber>
    </recommendedName>
</protein>
<keyword evidence="6" id="KW-0067">ATP-binding</keyword>
<dbReference type="AlphaFoldDB" id="A0A9D1ID75"/>
<comment type="function">
    <text evidence="3 6">Allows the formation of correctly charged Asn-tRNA(Asn) or Gln-tRNA(Gln) through the transamidation of misacylated Asp-tRNA(Asn) or Glu-tRNA(Gln) in organisms which lack either or both of asparaginyl-tRNA or glutaminyl-tRNA synthetases. The reaction takes place in the presence of glutamine and ATP through an activated phospho-Asp-tRNA(Asn) or phospho-Glu-tRNA(Gln).</text>
</comment>
<comment type="catalytic activity">
    <reaction evidence="5 6">
        <text>L-glutamyl-tRNA(Gln) + L-glutamine + ATP + H2O = L-glutaminyl-tRNA(Gln) + L-glutamate + ADP + phosphate + H(+)</text>
        <dbReference type="Rhea" id="RHEA:17521"/>
        <dbReference type="Rhea" id="RHEA-COMP:9681"/>
        <dbReference type="Rhea" id="RHEA-COMP:9684"/>
        <dbReference type="ChEBI" id="CHEBI:15377"/>
        <dbReference type="ChEBI" id="CHEBI:15378"/>
        <dbReference type="ChEBI" id="CHEBI:29985"/>
        <dbReference type="ChEBI" id="CHEBI:30616"/>
        <dbReference type="ChEBI" id="CHEBI:43474"/>
        <dbReference type="ChEBI" id="CHEBI:58359"/>
        <dbReference type="ChEBI" id="CHEBI:78520"/>
        <dbReference type="ChEBI" id="CHEBI:78521"/>
        <dbReference type="ChEBI" id="CHEBI:456216"/>
    </reaction>
</comment>
<keyword evidence="6" id="KW-0648">Protein biosynthesis</keyword>
<accession>A0A9D1ID75</accession>
<dbReference type="Pfam" id="PF02686">
    <property type="entry name" value="GatC"/>
    <property type="match status" value="1"/>
</dbReference>
<dbReference type="Proteomes" id="UP000824071">
    <property type="component" value="Unassembled WGS sequence"/>
</dbReference>
<evidence type="ECO:0000256" key="2">
    <source>
        <dbReference type="ARBA" id="ARBA00011123"/>
    </source>
</evidence>
<feature type="region of interest" description="Disordered" evidence="7">
    <location>
        <begin position="71"/>
        <end position="95"/>
    </location>
</feature>
<keyword evidence="6" id="KW-0436">Ligase</keyword>
<evidence type="ECO:0000256" key="7">
    <source>
        <dbReference type="SAM" id="MobiDB-lite"/>
    </source>
</evidence>
<dbReference type="NCBIfam" id="TIGR00135">
    <property type="entry name" value="gatC"/>
    <property type="match status" value="1"/>
</dbReference>
<comment type="caution">
    <text evidence="8">The sequence shown here is derived from an EMBL/GenBank/DDBJ whole genome shotgun (WGS) entry which is preliminary data.</text>
</comment>
<organism evidence="8 9">
    <name type="scientific">Candidatus Fimenecus excrementigallinarum</name>
    <dbReference type="NCBI Taxonomy" id="2840816"/>
    <lineage>
        <taxon>Bacteria</taxon>
        <taxon>Bacillati</taxon>
        <taxon>Bacillota</taxon>
        <taxon>Clostridia</taxon>
        <taxon>Candidatus Fimenecus</taxon>
    </lineage>
</organism>
<dbReference type="EC" id="6.3.5.-" evidence="6"/>
<evidence type="ECO:0000256" key="6">
    <source>
        <dbReference type="HAMAP-Rule" id="MF_00122"/>
    </source>
</evidence>
<proteinExistence type="inferred from homology"/>
<comment type="subunit">
    <text evidence="2 6">Heterotrimer of A, B and C subunits.</text>
</comment>
<sequence length="95" mass="10678">MQIDEKLVQYLERLGRIELSADERAACEQDLQKILDYIDTLEQLDTEGVEPASHSFPVANVVREDEVTNTARQGEMLQNAPDSRDGSFAVPKTVE</sequence>